<keyword evidence="3 6" id="KW-0812">Transmembrane</keyword>
<evidence type="ECO:0000256" key="2">
    <source>
        <dbReference type="ARBA" id="ARBA00005692"/>
    </source>
</evidence>
<feature type="transmembrane region" description="Helical" evidence="6">
    <location>
        <begin position="210"/>
        <end position="229"/>
    </location>
</feature>
<name>A0A7E4VEG1_PANRE</name>
<comment type="caution">
    <text evidence="6">Lacks conserved residue(s) required for the propagation of feature annotation.</text>
</comment>
<keyword evidence="4 6" id="KW-1133">Transmembrane helix</keyword>
<reference evidence="7" key="1">
    <citation type="journal article" date="2013" name="Genetics">
        <title>The draft genome and transcriptome of Panagrellus redivivus are shaped by the harsh demands of a free-living lifestyle.</title>
        <authorList>
            <person name="Srinivasan J."/>
            <person name="Dillman A.R."/>
            <person name="Macchietto M.G."/>
            <person name="Heikkinen L."/>
            <person name="Lakso M."/>
            <person name="Fracchia K.M."/>
            <person name="Antoshechkin I."/>
            <person name="Mortazavi A."/>
            <person name="Wong G."/>
            <person name="Sternberg P.W."/>
        </authorList>
    </citation>
    <scope>NUCLEOTIDE SEQUENCE [LARGE SCALE GENOMIC DNA]</scope>
    <source>
        <strain evidence="7">MT8872</strain>
    </source>
</reference>
<proteinExistence type="inferred from homology"/>
<dbReference type="WBParaSite" id="Pan_g20094.t1">
    <property type="protein sequence ID" value="Pan_g20094.t1"/>
    <property type="gene ID" value="Pan_g20094"/>
</dbReference>
<dbReference type="GO" id="GO:0004888">
    <property type="term" value="F:transmembrane signaling receptor activity"/>
    <property type="evidence" value="ECO:0007669"/>
    <property type="project" value="InterPro"/>
</dbReference>
<dbReference type="Proteomes" id="UP000492821">
    <property type="component" value="Unassembled WGS sequence"/>
</dbReference>
<feature type="transmembrane region" description="Helical" evidence="6">
    <location>
        <begin position="137"/>
        <end position="160"/>
    </location>
</feature>
<organism evidence="7 8">
    <name type="scientific">Panagrellus redivivus</name>
    <name type="common">Microworm</name>
    <dbReference type="NCBI Taxonomy" id="6233"/>
    <lineage>
        <taxon>Eukaryota</taxon>
        <taxon>Metazoa</taxon>
        <taxon>Ecdysozoa</taxon>
        <taxon>Nematoda</taxon>
        <taxon>Chromadorea</taxon>
        <taxon>Rhabditida</taxon>
        <taxon>Tylenchina</taxon>
        <taxon>Panagrolaimomorpha</taxon>
        <taxon>Panagrolaimoidea</taxon>
        <taxon>Panagrolaimidae</taxon>
        <taxon>Panagrellus</taxon>
    </lineage>
</organism>
<comment type="subcellular location">
    <subcellularLocation>
        <location evidence="1">Membrane</location>
        <topology evidence="1">Multi-pass membrane protein</topology>
    </subcellularLocation>
</comment>
<dbReference type="AlphaFoldDB" id="A0A7E4VEG1"/>
<accession>A0A7E4VEG1</accession>
<feature type="transmembrane region" description="Helical" evidence="6">
    <location>
        <begin position="12"/>
        <end position="30"/>
    </location>
</feature>
<feature type="transmembrane region" description="Helical" evidence="6">
    <location>
        <begin position="181"/>
        <end position="204"/>
    </location>
</feature>
<evidence type="ECO:0000313" key="7">
    <source>
        <dbReference type="Proteomes" id="UP000492821"/>
    </source>
</evidence>
<feature type="transmembrane region" description="Helical" evidence="6">
    <location>
        <begin position="36"/>
        <end position="55"/>
    </location>
</feature>
<dbReference type="Pfam" id="PF02118">
    <property type="entry name" value="Srg"/>
    <property type="match status" value="1"/>
</dbReference>
<protein>
    <recommendedName>
        <fullName evidence="6">Serpentine receptor class gamma</fullName>
    </recommendedName>
</protein>
<evidence type="ECO:0000256" key="6">
    <source>
        <dbReference type="RuleBase" id="RU280813"/>
    </source>
</evidence>
<evidence type="ECO:0000256" key="5">
    <source>
        <dbReference type="ARBA" id="ARBA00023136"/>
    </source>
</evidence>
<evidence type="ECO:0000256" key="3">
    <source>
        <dbReference type="ARBA" id="ARBA00022692"/>
    </source>
</evidence>
<comment type="similarity">
    <text evidence="2 6">Belongs to the nematode receptor-like protein srg family.</text>
</comment>
<dbReference type="GO" id="GO:0016020">
    <property type="term" value="C:membrane"/>
    <property type="evidence" value="ECO:0007669"/>
    <property type="project" value="UniProtKB-SubCell"/>
</dbReference>
<feature type="transmembrane region" description="Helical" evidence="6">
    <location>
        <begin position="84"/>
        <end position="102"/>
    </location>
</feature>
<sequence length="264" mass="30967">MQAMSSFISTIGLYFMMRLSLAPIMFPILLSLPSSGVIPTIVMFVGILSLCMMNMTEAVMSFNRASVVLFGVKHKEIWIRLMKWVRLIVTVPSLGITWNIWLQNATIDPIDKAHPELGYNWIYGNPERSWMNTTFCLFVMTVFTAVWNFFWNMFTLVTIVKRYYFKSVKNYKISANVVHKFIFTFYLFMLQITHAVFVILEFYLGISLFPFTYFVMDAVHFTVPWMFLYTQIDVKAACKNVIRRMFNVQNEVSVMHHFSQITVM</sequence>
<dbReference type="InterPro" id="IPR000609">
    <property type="entry name" value="7TM_GPCR_serpentine_rcpt_Srg"/>
</dbReference>
<keyword evidence="5 6" id="KW-0472">Membrane</keyword>
<evidence type="ECO:0000256" key="4">
    <source>
        <dbReference type="ARBA" id="ARBA00022989"/>
    </source>
</evidence>
<evidence type="ECO:0000256" key="1">
    <source>
        <dbReference type="ARBA" id="ARBA00004141"/>
    </source>
</evidence>
<evidence type="ECO:0000313" key="8">
    <source>
        <dbReference type="WBParaSite" id="Pan_g20094.t1"/>
    </source>
</evidence>
<reference evidence="8" key="2">
    <citation type="submission" date="2020-10" db="UniProtKB">
        <authorList>
            <consortium name="WormBaseParasite"/>
        </authorList>
    </citation>
    <scope>IDENTIFICATION</scope>
</reference>
<keyword evidence="7" id="KW-1185">Reference proteome</keyword>
<dbReference type="GO" id="GO:0007606">
    <property type="term" value="P:sensory perception of chemical stimulus"/>
    <property type="evidence" value="ECO:0007669"/>
    <property type="project" value="UniProtKB-UniRule"/>
</dbReference>